<dbReference type="EMBL" id="JABFUD020000023">
    <property type="protein sequence ID" value="KAI5061721.1"/>
    <property type="molecule type" value="Genomic_DNA"/>
</dbReference>
<dbReference type="Proteomes" id="UP000886520">
    <property type="component" value="Chromosome 23"/>
</dbReference>
<keyword evidence="2" id="KW-1185">Reference proteome</keyword>
<sequence length="142" mass="15351">MMSHIATMSILALPSNPCTLSECSFATTKLGRIIHRAFGVPPVIVVIRTLHLATQIHSPICPPYLLLSEWPLRTHIYGCEAFWWFFFFLGGGGGGGGGGDALAKKSCILVDEAPRKTKSTGHVFPNTPSPLCMSIQNIIVQS</sequence>
<evidence type="ECO:0000313" key="2">
    <source>
        <dbReference type="Proteomes" id="UP000886520"/>
    </source>
</evidence>
<reference evidence="1" key="1">
    <citation type="submission" date="2021-01" db="EMBL/GenBank/DDBJ databases">
        <title>Adiantum capillus-veneris genome.</title>
        <authorList>
            <person name="Fang Y."/>
            <person name="Liao Q."/>
        </authorList>
    </citation>
    <scope>NUCLEOTIDE SEQUENCE</scope>
    <source>
        <strain evidence="1">H3</strain>
        <tissue evidence="1">Leaf</tissue>
    </source>
</reference>
<gene>
    <name evidence="1" type="ORF">GOP47_0024226</name>
</gene>
<name>A0A9D4Z6P1_ADICA</name>
<protein>
    <submittedName>
        <fullName evidence="1">Uncharacterized protein</fullName>
    </submittedName>
</protein>
<organism evidence="1 2">
    <name type="scientific">Adiantum capillus-veneris</name>
    <name type="common">Maidenhair fern</name>
    <dbReference type="NCBI Taxonomy" id="13818"/>
    <lineage>
        <taxon>Eukaryota</taxon>
        <taxon>Viridiplantae</taxon>
        <taxon>Streptophyta</taxon>
        <taxon>Embryophyta</taxon>
        <taxon>Tracheophyta</taxon>
        <taxon>Polypodiopsida</taxon>
        <taxon>Polypodiidae</taxon>
        <taxon>Polypodiales</taxon>
        <taxon>Pteridineae</taxon>
        <taxon>Pteridaceae</taxon>
        <taxon>Vittarioideae</taxon>
        <taxon>Adiantum</taxon>
    </lineage>
</organism>
<proteinExistence type="predicted"/>
<comment type="caution">
    <text evidence="1">The sequence shown here is derived from an EMBL/GenBank/DDBJ whole genome shotgun (WGS) entry which is preliminary data.</text>
</comment>
<accession>A0A9D4Z6P1</accession>
<evidence type="ECO:0000313" key="1">
    <source>
        <dbReference type="EMBL" id="KAI5061721.1"/>
    </source>
</evidence>
<dbReference type="AlphaFoldDB" id="A0A9D4Z6P1"/>